<organism evidence="7 8">
    <name type="scientific">Nezara viridula</name>
    <name type="common">Southern green stink bug</name>
    <name type="synonym">Cimex viridulus</name>
    <dbReference type="NCBI Taxonomy" id="85310"/>
    <lineage>
        <taxon>Eukaryota</taxon>
        <taxon>Metazoa</taxon>
        <taxon>Ecdysozoa</taxon>
        <taxon>Arthropoda</taxon>
        <taxon>Hexapoda</taxon>
        <taxon>Insecta</taxon>
        <taxon>Pterygota</taxon>
        <taxon>Neoptera</taxon>
        <taxon>Paraneoptera</taxon>
        <taxon>Hemiptera</taxon>
        <taxon>Heteroptera</taxon>
        <taxon>Panheteroptera</taxon>
        <taxon>Pentatomomorpha</taxon>
        <taxon>Pentatomoidea</taxon>
        <taxon>Pentatomidae</taxon>
        <taxon>Pentatominae</taxon>
        <taxon>Nezara</taxon>
    </lineage>
</organism>
<reference evidence="7" key="1">
    <citation type="submission" date="2022-01" db="EMBL/GenBank/DDBJ databases">
        <authorList>
            <person name="King R."/>
        </authorList>
    </citation>
    <scope>NUCLEOTIDE SEQUENCE</scope>
</reference>
<dbReference type="EMBL" id="OV725080">
    <property type="protein sequence ID" value="CAH1398433.1"/>
    <property type="molecule type" value="Genomic_DNA"/>
</dbReference>
<dbReference type="OrthoDB" id="6615648at2759"/>
<sequence>MSIYRKPTVPLEEALNIAGTGLYTNYVTITTGAIYFCALLSCQAIAIVIPAIGCDLKLSNSVKGAMASMTFTGKYKYAYFIPDSVLENMYAVFRTAIRLLGGQFRAEECGTVQSDNDCILVDSLRVNAQHSNHDGHAVPQRFCVSLSIENNALRFLLAKGQYLGHAESSNVLPIVESNKDIIIFKVVSLTGVLTPAYVYVSEFTALKDRAKALVALTAIGALANVYLPGMAWLIMPLDINIHIIGDMRFTSWRLFIIHLIVPILLSTALLWNLPESPKFLMSQGKAQETVDVLKSVFALNNNRRKESFPVLSICLDADDLTCAKVESSGNQFINYFKMMMSQTCLLFSKKYIFYTLLCIALLFGVVGGFNSLFLWFPDEVSRIRHYSQSHDEYNVTLCDIMSSRRTVQEVPNCQLNYSFFAANIILGSTQFITCLISSVAAEKIGRKLYLMIATSISSLICFSTIFITNEYLTIGSLGMMTLLLYLAFPVTVSVMVEFFPTPLRSTATSIIMVFGRLGATVGSQMMGVLYANYCEEGYVGMTLILAG</sequence>
<feature type="transmembrane region" description="Helical" evidence="6">
    <location>
        <begin position="255"/>
        <end position="273"/>
    </location>
</feature>
<feature type="transmembrane region" description="Helical" evidence="6">
    <location>
        <begin position="212"/>
        <end position="235"/>
    </location>
</feature>
<comment type="subcellular location">
    <subcellularLocation>
        <location evidence="1">Membrane</location>
        <topology evidence="1">Multi-pass membrane protein</topology>
    </subcellularLocation>
</comment>
<dbReference type="AlphaFoldDB" id="A0A9P0HAK3"/>
<feature type="transmembrane region" description="Helical" evidence="6">
    <location>
        <begin position="181"/>
        <end position="200"/>
    </location>
</feature>
<feature type="transmembrane region" description="Helical" evidence="6">
    <location>
        <begin position="448"/>
        <end position="468"/>
    </location>
</feature>
<dbReference type="PANTHER" id="PTHR23511:SF35">
    <property type="entry name" value="MAJOR FACILITATOR SUPERFAMILY (MFS) PROFILE DOMAIN-CONTAINING PROTEIN"/>
    <property type="match status" value="1"/>
</dbReference>
<evidence type="ECO:0000256" key="1">
    <source>
        <dbReference type="ARBA" id="ARBA00004141"/>
    </source>
</evidence>
<protein>
    <recommendedName>
        <fullName evidence="9">Major facilitator superfamily (MFS) profile domain-containing protein</fullName>
    </recommendedName>
</protein>
<keyword evidence="2" id="KW-0813">Transport</keyword>
<feature type="transmembrane region" description="Helical" evidence="6">
    <location>
        <begin position="474"/>
        <end position="499"/>
    </location>
</feature>
<dbReference type="Proteomes" id="UP001152798">
    <property type="component" value="Chromosome 4"/>
</dbReference>
<dbReference type="PANTHER" id="PTHR23511">
    <property type="entry name" value="SYNAPTIC VESICLE GLYCOPROTEIN 2"/>
    <property type="match status" value="1"/>
</dbReference>
<feature type="transmembrane region" description="Helical" evidence="6">
    <location>
        <begin position="511"/>
        <end position="533"/>
    </location>
</feature>
<evidence type="ECO:0008006" key="9">
    <source>
        <dbReference type="Google" id="ProtNLM"/>
    </source>
</evidence>
<keyword evidence="5 6" id="KW-0472">Membrane</keyword>
<evidence type="ECO:0000256" key="3">
    <source>
        <dbReference type="ARBA" id="ARBA00022692"/>
    </source>
</evidence>
<accession>A0A9P0HAK3</accession>
<keyword evidence="8" id="KW-1185">Reference proteome</keyword>
<keyword evidence="4 6" id="KW-1133">Transmembrane helix</keyword>
<evidence type="ECO:0000313" key="7">
    <source>
        <dbReference type="EMBL" id="CAH1398433.1"/>
    </source>
</evidence>
<evidence type="ECO:0000256" key="4">
    <source>
        <dbReference type="ARBA" id="ARBA00022989"/>
    </source>
</evidence>
<dbReference type="InterPro" id="IPR011701">
    <property type="entry name" value="MFS"/>
</dbReference>
<dbReference type="PROSITE" id="PS00216">
    <property type="entry name" value="SUGAR_TRANSPORT_1"/>
    <property type="match status" value="1"/>
</dbReference>
<evidence type="ECO:0000256" key="2">
    <source>
        <dbReference type="ARBA" id="ARBA00022448"/>
    </source>
</evidence>
<dbReference type="Pfam" id="PF07690">
    <property type="entry name" value="MFS_1"/>
    <property type="match status" value="1"/>
</dbReference>
<evidence type="ECO:0000256" key="5">
    <source>
        <dbReference type="ARBA" id="ARBA00023136"/>
    </source>
</evidence>
<gene>
    <name evidence="7" type="ORF">NEZAVI_LOCUS8085</name>
</gene>
<dbReference type="SUPFAM" id="SSF103473">
    <property type="entry name" value="MFS general substrate transporter"/>
    <property type="match status" value="1"/>
</dbReference>
<proteinExistence type="predicted"/>
<feature type="transmembrane region" description="Helical" evidence="6">
    <location>
        <begin position="419"/>
        <end position="441"/>
    </location>
</feature>
<keyword evidence="3 6" id="KW-0812">Transmembrane</keyword>
<evidence type="ECO:0000313" key="8">
    <source>
        <dbReference type="Proteomes" id="UP001152798"/>
    </source>
</evidence>
<dbReference type="InterPro" id="IPR005829">
    <property type="entry name" value="Sugar_transporter_CS"/>
</dbReference>
<feature type="transmembrane region" description="Helical" evidence="6">
    <location>
        <begin position="351"/>
        <end position="376"/>
    </location>
</feature>
<dbReference type="GO" id="GO:0016020">
    <property type="term" value="C:membrane"/>
    <property type="evidence" value="ECO:0007669"/>
    <property type="project" value="UniProtKB-SubCell"/>
</dbReference>
<evidence type="ECO:0000256" key="6">
    <source>
        <dbReference type="SAM" id="Phobius"/>
    </source>
</evidence>
<name>A0A9P0HAK3_NEZVI</name>
<dbReference type="InterPro" id="IPR036259">
    <property type="entry name" value="MFS_trans_sf"/>
</dbReference>
<dbReference type="GO" id="GO:0022857">
    <property type="term" value="F:transmembrane transporter activity"/>
    <property type="evidence" value="ECO:0007669"/>
    <property type="project" value="InterPro"/>
</dbReference>
<dbReference type="Gene3D" id="1.20.1250.20">
    <property type="entry name" value="MFS general substrate transporter like domains"/>
    <property type="match status" value="1"/>
</dbReference>